<evidence type="ECO:0000313" key="10">
    <source>
        <dbReference type="Proteomes" id="UP001287286"/>
    </source>
</evidence>
<evidence type="ECO:0000313" key="9">
    <source>
        <dbReference type="EMBL" id="KAK4092735.1"/>
    </source>
</evidence>
<reference evidence="9 10" key="1">
    <citation type="journal article" date="2024" name="Microbiol. Resour. Announc.">
        <title>Genome annotations for the ascomycete fungi Trichoderma harzianum, Trichoderma aggressivum, and Purpureocillium lilacinum.</title>
        <authorList>
            <person name="Beijen E.P.W."/>
            <person name="Ohm R.A."/>
        </authorList>
    </citation>
    <scope>NUCLEOTIDE SEQUENCE [LARGE SCALE GENOMIC DNA]</scope>
    <source>
        <strain evidence="9 10">CBS 150709</strain>
    </source>
</reference>
<evidence type="ECO:0000256" key="3">
    <source>
        <dbReference type="ARBA" id="ARBA00020822"/>
    </source>
</evidence>
<gene>
    <name evidence="9" type="ORF">Purlil1_2660</name>
</gene>
<feature type="transmembrane region" description="Helical" evidence="8">
    <location>
        <begin position="109"/>
        <end position="129"/>
    </location>
</feature>
<evidence type="ECO:0000256" key="4">
    <source>
        <dbReference type="ARBA" id="ARBA00022692"/>
    </source>
</evidence>
<proteinExistence type="inferred from homology"/>
<keyword evidence="6 8" id="KW-0472">Membrane</keyword>
<protein>
    <recommendedName>
        <fullName evidence="3">ER membrane protein complex subunit 3</fullName>
    </recommendedName>
</protein>
<organism evidence="9 10">
    <name type="scientific">Purpureocillium lilacinum</name>
    <name type="common">Paecilomyces lilacinus</name>
    <dbReference type="NCBI Taxonomy" id="33203"/>
    <lineage>
        <taxon>Eukaryota</taxon>
        <taxon>Fungi</taxon>
        <taxon>Dikarya</taxon>
        <taxon>Ascomycota</taxon>
        <taxon>Pezizomycotina</taxon>
        <taxon>Sordariomycetes</taxon>
        <taxon>Hypocreomycetidae</taxon>
        <taxon>Hypocreales</taxon>
        <taxon>Ophiocordycipitaceae</taxon>
        <taxon>Purpureocillium</taxon>
    </lineage>
</organism>
<dbReference type="Pfam" id="PF01956">
    <property type="entry name" value="EMC3_TMCO1"/>
    <property type="match status" value="1"/>
</dbReference>
<evidence type="ECO:0000256" key="5">
    <source>
        <dbReference type="ARBA" id="ARBA00022989"/>
    </source>
</evidence>
<sequence>MRLSAAESKLRAASLHLHQCTTTIIPPSDTTADAPPSVRLPAAINPHLPRAHRYSTPSRWRKFPSRPSTGTPSSCAHDPRPCLSSPLVSFPEPQTSPADHGAPMPRRSYWILIPITVVMVLTGVLRHYASVLMATAPKKLEARALREQRALARGVALRSNYHALSQRAFEARREGLTAGYESGAFLKEPERKGQPPANPLTDPSQMDGMMGMMKNNMAMIIPNTLIMSWINAFFSGYVIMKLPFPITIKFKSMLQAGVQTKDMDPRWMSSISWYFLCIFGLQFVYVFLLGSDNGELPLRLPQSSNETNYPSPAASQMAQQMAAQQMPMGGMGGPGQDPDKQFKAEAENLAVVEHYSVLDDVEERLLEGIKS</sequence>
<feature type="region of interest" description="Disordered" evidence="7">
    <location>
        <begin position="24"/>
        <end position="79"/>
    </location>
</feature>
<keyword evidence="5 8" id="KW-1133">Transmembrane helix</keyword>
<keyword evidence="10" id="KW-1185">Reference proteome</keyword>
<evidence type="ECO:0000256" key="8">
    <source>
        <dbReference type="SAM" id="Phobius"/>
    </source>
</evidence>
<name>A0ABR0C971_PURLI</name>
<feature type="compositionally biased region" description="Basic residues" evidence="7">
    <location>
        <begin position="49"/>
        <end position="64"/>
    </location>
</feature>
<comment type="subcellular location">
    <subcellularLocation>
        <location evidence="1">Membrane</location>
        <topology evidence="1">Multi-pass membrane protein</topology>
    </subcellularLocation>
</comment>
<evidence type="ECO:0000256" key="1">
    <source>
        <dbReference type="ARBA" id="ARBA00004141"/>
    </source>
</evidence>
<feature type="transmembrane region" description="Helical" evidence="8">
    <location>
        <begin position="219"/>
        <end position="240"/>
    </location>
</feature>
<evidence type="ECO:0000256" key="2">
    <source>
        <dbReference type="ARBA" id="ARBA00005376"/>
    </source>
</evidence>
<evidence type="ECO:0000256" key="6">
    <source>
        <dbReference type="ARBA" id="ARBA00023136"/>
    </source>
</evidence>
<dbReference type="InterPro" id="IPR002809">
    <property type="entry name" value="EMC3/TMCO1"/>
</dbReference>
<feature type="transmembrane region" description="Helical" evidence="8">
    <location>
        <begin position="271"/>
        <end position="290"/>
    </location>
</feature>
<evidence type="ECO:0000256" key="7">
    <source>
        <dbReference type="SAM" id="MobiDB-lite"/>
    </source>
</evidence>
<dbReference type="PANTHER" id="PTHR13116:SF5">
    <property type="entry name" value="ER MEMBRANE PROTEIN COMPLEX SUBUNIT 3"/>
    <property type="match status" value="1"/>
</dbReference>
<comment type="caution">
    <text evidence="9">The sequence shown here is derived from an EMBL/GenBank/DDBJ whole genome shotgun (WGS) entry which is preliminary data.</text>
</comment>
<accession>A0ABR0C971</accession>
<dbReference type="SMART" id="SM01415">
    <property type="entry name" value="DUF106"/>
    <property type="match status" value="1"/>
</dbReference>
<comment type="similarity">
    <text evidence="2">Belongs to the EMC3 family.</text>
</comment>
<dbReference type="Proteomes" id="UP001287286">
    <property type="component" value="Unassembled WGS sequence"/>
</dbReference>
<keyword evidence="4 8" id="KW-0812">Transmembrane</keyword>
<dbReference type="EMBL" id="JAWRVI010000007">
    <property type="protein sequence ID" value="KAK4092735.1"/>
    <property type="molecule type" value="Genomic_DNA"/>
</dbReference>
<dbReference type="InterPro" id="IPR008568">
    <property type="entry name" value="EMC3"/>
</dbReference>
<dbReference type="PANTHER" id="PTHR13116">
    <property type="entry name" value="ER MEMBRANE PROTEIN COMPLEX SUBUNIT 3"/>
    <property type="match status" value="1"/>
</dbReference>